<accession>A0A0D9WND0</accession>
<sequence>MEWIRMPVILESDCHTIIDRLKSCREDRSRWAFLVQDIKSAIALLQERLRNGLSTARFGALMLRPVFSDF</sequence>
<protein>
    <recommendedName>
        <fullName evidence="3">RNase H type-1 domain-containing protein</fullName>
    </recommendedName>
</protein>
<reference evidence="1 2" key="1">
    <citation type="submission" date="2012-08" db="EMBL/GenBank/DDBJ databases">
        <title>Oryza genome evolution.</title>
        <authorList>
            <person name="Wing R.A."/>
        </authorList>
    </citation>
    <scope>NUCLEOTIDE SEQUENCE</scope>
</reference>
<keyword evidence="2" id="KW-1185">Reference proteome</keyword>
<dbReference type="Gramene" id="LPERR06G07030.2">
    <property type="protein sequence ID" value="LPERR06G07030.2"/>
    <property type="gene ID" value="LPERR06G07030"/>
</dbReference>
<evidence type="ECO:0008006" key="3">
    <source>
        <dbReference type="Google" id="ProtNLM"/>
    </source>
</evidence>
<evidence type="ECO:0000313" key="1">
    <source>
        <dbReference type="EnsemblPlants" id="LPERR06G07030.2"/>
    </source>
</evidence>
<dbReference type="EnsemblPlants" id="LPERR06G07030.2">
    <property type="protein sequence ID" value="LPERR06G07030.2"/>
    <property type="gene ID" value="LPERR06G07030"/>
</dbReference>
<reference evidence="2" key="2">
    <citation type="submission" date="2013-12" db="EMBL/GenBank/DDBJ databases">
        <authorList>
            <person name="Yu Y."/>
            <person name="Lee S."/>
            <person name="de Baynast K."/>
            <person name="Wissotski M."/>
            <person name="Liu L."/>
            <person name="Talag J."/>
            <person name="Goicoechea J."/>
            <person name="Angelova A."/>
            <person name="Jetty R."/>
            <person name="Kudrna D."/>
            <person name="Golser W."/>
            <person name="Rivera L."/>
            <person name="Zhang J."/>
            <person name="Wing R."/>
        </authorList>
    </citation>
    <scope>NUCLEOTIDE SEQUENCE</scope>
</reference>
<dbReference type="HOGENOM" id="CLU_2761448_0_0_1"/>
<proteinExistence type="predicted"/>
<name>A0A0D9WND0_9ORYZ</name>
<reference evidence="1" key="3">
    <citation type="submission" date="2015-04" db="UniProtKB">
        <authorList>
            <consortium name="EnsemblPlants"/>
        </authorList>
    </citation>
    <scope>IDENTIFICATION</scope>
</reference>
<organism evidence="1 2">
    <name type="scientific">Leersia perrieri</name>
    <dbReference type="NCBI Taxonomy" id="77586"/>
    <lineage>
        <taxon>Eukaryota</taxon>
        <taxon>Viridiplantae</taxon>
        <taxon>Streptophyta</taxon>
        <taxon>Embryophyta</taxon>
        <taxon>Tracheophyta</taxon>
        <taxon>Spermatophyta</taxon>
        <taxon>Magnoliopsida</taxon>
        <taxon>Liliopsida</taxon>
        <taxon>Poales</taxon>
        <taxon>Poaceae</taxon>
        <taxon>BOP clade</taxon>
        <taxon>Oryzoideae</taxon>
        <taxon>Oryzeae</taxon>
        <taxon>Oryzinae</taxon>
        <taxon>Leersia</taxon>
    </lineage>
</organism>
<dbReference type="Proteomes" id="UP000032180">
    <property type="component" value="Chromosome 6"/>
</dbReference>
<evidence type="ECO:0000313" key="2">
    <source>
        <dbReference type="Proteomes" id="UP000032180"/>
    </source>
</evidence>
<dbReference type="AlphaFoldDB" id="A0A0D9WND0"/>